<reference evidence="1 2" key="1">
    <citation type="submission" date="2016-11" db="EMBL/GenBank/DDBJ databases">
        <title>Draft Genome Sequences of Nine Cyanobacterial Strains from Diverse Habitats.</title>
        <authorList>
            <person name="Zhu T."/>
            <person name="Hou S."/>
            <person name="Lu X."/>
            <person name="Hess W.R."/>
        </authorList>
    </citation>
    <scope>NUCLEOTIDE SEQUENCE [LARGE SCALE GENOMIC DNA]</scope>
    <source>
        <strain evidence="1 2">NIES-592</strain>
    </source>
</reference>
<dbReference type="AlphaFoldDB" id="A0A1U7GX40"/>
<sequence length="131" mass="14900">MLEGLFGTLQAYLPNEYQGSIPRKLIVECNMMRSGKVPEFLVTIVGHPNEDFRFQKADLDTYILRRQLLLKPCGVVLMENRTTAIDCLEAGLLNILQTTGFGDVTLTFHKGYFLCKVAFSYRRSLGDYLNN</sequence>
<dbReference type="EMBL" id="MRCA01000009">
    <property type="protein sequence ID" value="OKH12855.1"/>
    <property type="molecule type" value="Genomic_DNA"/>
</dbReference>
<name>A0A1U7GX40_9CYAN</name>
<evidence type="ECO:0000313" key="2">
    <source>
        <dbReference type="Proteomes" id="UP000186391"/>
    </source>
</evidence>
<organism evidence="1 2">
    <name type="scientific">Fischerella major NIES-592</name>
    <dbReference type="NCBI Taxonomy" id="210994"/>
    <lineage>
        <taxon>Bacteria</taxon>
        <taxon>Bacillati</taxon>
        <taxon>Cyanobacteriota</taxon>
        <taxon>Cyanophyceae</taxon>
        <taxon>Nostocales</taxon>
        <taxon>Hapalosiphonaceae</taxon>
        <taxon>Fischerella</taxon>
    </lineage>
</organism>
<proteinExistence type="predicted"/>
<dbReference type="Proteomes" id="UP000186391">
    <property type="component" value="Unassembled WGS sequence"/>
</dbReference>
<keyword evidence="2" id="KW-1185">Reference proteome</keyword>
<comment type="caution">
    <text evidence="1">The sequence shown here is derived from an EMBL/GenBank/DDBJ whole genome shotgun (WGS) entry which is preliminary data.</text>
</comment>
<gene>
    <name evidence="1" type="ORF">NIES592_16685</name>
</gene>
<dbReference type="OrthoDB" id="512728at2"/>
<dbReference type="RefSeq" id="WP_062244849.1">
    <property type="nucleotide sequence ID" value="NZ_MRCA01000009.1"/>
</dbReference>
<accession>A0A1U7GX40</accession>
<evidence type="ECO:0000313" key="1">
    <source>
        <dbReference type="EMBL" id="OKH12855.1"/>
    </source>
</evidence>
<protein>
    <submittedName>
        <fullName evidence="1">Uncharacterized protein</fullName>
    </submittedName>
</protein>